<evidence type="ECO:0000256" key="8">
    <source>
        <dbReference type="PIRSR" id="PIRSR601486-1"/>
    </source>
</evidence>
<dbReference type="GO" id="GO:0019825">
    <property type="term" value="F:oxygen binding"/>
    <property type="evidence" value="ECO:0007669"/>
    <property type="project" value="InterPro"/>
</dbReference>
<evidence type="ECO:0000256" key="9">
    <source>
        <dbReference type="SAM" id="SignalP"/>
    </source>
</evidence>
<evidence type="ECO:0000256" key="7">
    <source>
        <dbReference type="PIRSR" id="PIRSR002030-1"/>
    </source>
</evidence>
<dbReference type="InterPro" id="IPR012292">
    <property type="entry name" value="Globin/Proto"/>
</dbReference>
<name>A0AAJ2BNA3_9PSED</name>
<keyword evidence="5 6" id="KW-0408">Iron</keyword>
<evidence type="ECO:0000256" key="5">
    <source>
        <dbReference type="ARBA" id="ARBA00023004"/>
    </source>
</evidence>
<keyword evidence="3 6" id="KW-0349">Heme</keyword>
<dbReference type="InterPro" id="IPR016339">
    <property type="entry name" value="Hemoglobin_trunc_I"/>
</dbReference>
<comment type="similarity">
    <text evidence="1 6">Belongs to the truncated hemoglobin family. Group I subfamily.</text>
</comment>
<feature type="chain" id="PRO_5042503204" description="Group 1 truncated hemoglobin" evidence="9">
    <location>
        <begin position="25"/>
        <end position="142"/>
    </location>
</feature>
<keyword evidence="6" id="KW-0561">Oxygen transport</keyword>
<reference evidence="10" key="1">
    <citation type="submission" date="2023-08" db="EMBL/GenBank/DDBJ databases">
        <title>Functional and genomic diversity of the sorghum phyllosphere microbiome.</title>
        <authorList>
            <person name="Shade A."/>
        </authorList>
    </citation>
    <scope>NUCLEOTIDE SEQUENCE</scope>
    <source>
        <strain evidence="10">SORGH_AS_0201</strain>
    </source>
</reference>
<keyword evidence="2 6" id="KW-0813">Transport</keyword>
<evidence type="ECO:0000256" key="2">
    <source>
        <dbReference type="ARBA" id="ARBA00022448"/>
    </source>
</evidence>
<proteinExistence type="inferred from homology"/>
<dbReference type="EMBL" id="JAVJAF010000001">
    <property type="protein sequence ID" value="MDR6235592.1"/>
    <property type="molecule type" value="Genomic_DNA"/>
</dbReference>
<keyword evidence="4 6" id="KW-0479">Metal-binding</keyword>
<feature type="binding site" description="distal binding residue" evidence="8">
    <location>
        <position position="94"/>
    </location>
    <ligand>
        <name>heme</name>
        <dbReference type="ChEBI" id="CHEBI:30413"/>
    </ligand>
    <ligandPart>
        <name>Fe</name>
        <dbReference type="ChEBI" id="CHEBI:18248"/>
    </ligandPart>
</feature>
<accession>A0AAJ2BNA3</accession>
<comment type="cofactor">
    <cofactor evidence="7">
        <name>heme</name>
        <dbReference type="ChEBI" id="CHEBI:30413"/>
    </cofactor>
    <text evidence="7">Binds 1 heme group per subunit.</text>
</comment>
<dbReference type="GO" id="GO:0020037">
    <property type="term" value="F:heme binding"/>
    <property type="evidence" value="ECO:0007669"/>
    <property type="project" value="InterPro"/>
</dbReference>
<protein>
    <recommendedName>
        <fullName evidence="6">Group 1 truncated hemoglobin</fullName>
    </recommendedName>
</protein>
<dbReference type="Proteomes" id="UP001268036">
    <property type="component" value="Unassembled WGS sequence"/>
</dbReference>
<dbReference type="CDD" id="cd00454">
    <property type="entry name" value="TrHb1_N"/>
    <property type="match status" value="1"/>
</dbReference>
<dbReference type="InterPro" id="IPR009050">
    <property type="entry name" value="Globin-like_sf"/>
</dbReference>
<dbReference type="Gene3D" id="1.10.490.10">
    <property type="entry name" value="Globins"/>
    <property type="match status" value="1"/>
</dbReference>
<dbReference type="PROSITE" id="PS51257">
    <property type="entry name" value="PROKAR_LIPOPROTEIN"/>
    <property type="match status" value="1"/>
</dbReference>
<feature type="binding site" description="proximal binding residue" evidence="7">
    <location>
        <position position="94"/>
    </location>
    <ligand>
        <name>heme</name>
        <dbReference type="ChEBI" id="CHEBI:30413"/>
    </ligand>
    <ligandPart>
        <name>Fe</name>
        <dbReference type="ChEBI" id="CHEBI:18248"/>
    </ligandPart>
</feature>
<evidence type="ECO:0000313" key="10">
    <source>
        <dbReference type="EMBL" id="MDR6235592.1"/>
    </source>
</evidence>
<dbReference type="GO" id="GO:0046872">
    <property type="term" value="F:metal ion binding"/>
    <property type="evidence" value="ECO:0007669"/>
    <property type="project" value="UniProtKB-UniRule"/>
</dbReference>
<feature type="signal peptide" evidence="9">
    <location>
        <begin position="1"/>
        <end position="24"/>
    </location>
</feature>
<evidence type="ECO:0000256" key="3">
    <source>
        <dbReference type="ARBA" id="ARBA00022617"/>
    </source>
</evidence>
<dbReference type="PIRSF" id="PIRSF002030">
    <property type="entry name" value="Globin_Protozoa/Cyanobacteria"/>
    <property type="match status" value="1"/>
</dbReference>
<gene>
    <name evidence="10" type="ORF">QE440_003333</name>
</gene>
<organism evidence="10 11">
    <name type="scientific">Pseudomonas oryzihabitans</name>
    <dbReference type="NCBI Taxonomy" id="47885"/>
    <lineage>
        <taxon>Bacteria</taxon>
        <taxon>Pseudomonadati</taxon>
        <taxon>Pseudomonadota</taxon>
        <taxon>Gammaproteobacteria</taxon>
        <taxon>Pseudomonadales</taxon>
        <taxon>Pseudomonadaceae</taxon>
        <taxon>Pseudomonas</taxon>
    </lineage>
</organism>
<sequence length="142" mass="15943">MKLKPWLLVALLTSLLGCTLQPPANDRLYQELGGQPGITRIVEGMLLNIARDERIRHYFANVDIGRLRRLLIQKFCVDAGGPCRYQGASMAEGHRGLNLQPADFNALVEDLQLAMQQQDVPQRAQNGLLARLAPQRGEMLRR</sequence>
<dbReference type="InterPro" id="IPR001486">
    <property type="entry name" value="Hemoglobin_trunc"/>
</dbReference>
<evidence type="ECO:0000256" key="4">
    <source>
        <dbReference type="ARBA" id="ARBA00022723"/>
    </source>
</evidence>
<dbReference type="GO" id="GO:0005344">
    <property type="term" value="F:oxygen carrier activity"/>
    <property type="evidence" value="ECO:0007669"/>
    <property type="project" value="UniProtKB-UniRule"/>
</dbReference>
<dbReference type="AlphaFoldDB" id="A0AAJ2BNA3"/>
<dbReference type="Pfam" id="PF01152">
    <property type="entry name" value="Bac_globin"/>
    <property type="match status" value="1"/>
</dbReference>
<evidence type="ECO:0000313" key="11">
    <source>
        <dbReference type="Proteomes" id="UP001268036"/>
    </source>
</evidence>
<evidence type="ECO:0000256" key="6">
    <source>
        <dbReference type="PIRNR" id="PIRNR002030"/>
    </source>
</evidence>
<dbReference type="SUPFAM" id="SSF46458">
    <property type="entry name" value="Globin-like"/>
    <property type="match status" value="1"/>
</dbReference>
<keyword evidence="9" id="KW-0732">Signal</keyword>
<evidence type="ECO:0000256" key="1">
    <source>
        <dbReference type="ARBA" id="ARBA00009660"/>
    </source>
</evidence>
<comment type="caution">
    <text evidence="10">The sequence shown here is derived from an EMBL/GenBank/DDBJ whole genome shotgun (WGS) entry which is preliminary data.</text>
</comment>